<evidence type="ECO:0000256" key="1">
    <source>
        <dbReference type="SAM" id="MobiDB-lite"/>
    </source>
</evidence>
<sequence>MTGNPFCAPIIAPYEEPAYWTNTNIFDEHGNNFKFIEIEQLLRGNIKTRSSSALLASLEYVFTILDCQFCLNNQGQPRIIANALKILQNFDDDETVAAAVLNDADDGEKLFAPYDVTDSVLSLLRWVSLRSYSIAKINFAEAANLAATENQNSNNEDDDEDGEAAATAAAAAQNSNNDYDHDDDHGDDKTISSCSGDSQDLVHAIKKPQTYRERGEKEPFVEIDDLKYDYDGCKYVFDSSPFQETSLCRYVFFLQVVFNSVKDHYKSSSLLPKRVPQKLLLAESPYRRIPKTIEADWRSGRAYAKDREPKHCQPLVASGRQTCFGVRDTETTKSFNKNLYRIECLRDVVALPNLDYLLALNSKFQAFQKEQNEKIRNILKPTTREKQIINAGRHGKSPIEQETRKRLIKHLLAVSREERKTQIYQIKSLFERFFVAYTDFVARCLPGGGRSYPARVLCNNSILFTENSFISINTSSDRAPVEPCSRCSSTINMSNTRIKTLLTHYKHHEYFNNCKAKLMTIIGGGGSAATFDDYLIYDVSKKKKSRCPQATPAGVTSVTQRKADNYPEALLPKTTPVSTPLVPPDSVAASSSPSPSPSLCNSPNTATKHDCRRRHHPPPLPRSTTFEIRNHAEQSAQQRKHDAVDDDDGHTCVGGGGGDNADNCTASSATRAVPKSSHDKLCRRGSPGSNTTAATAESVTAAPFGPSGGANDCESSTRSASTKTSPAGFVSKPSASAKSSSPTTTEQSPQQQSSPANTLRGRGRGGEGWERYPCGFGRDSSGTTTRTDPVRVVTSGTSCWPRAIDNLITVVVTTAGTDKTDSSCEPSVSAHLASDQQFTAQSDPNGLRLRESSSAAAAATDDGISGSTLAPKCPTLLPIPVPTRGGDRRRCSSFSSNQQQQPPRLAEYPTIERRPAVDLCSSATTGPPPLDKLNISSTSGDCSPFLSDTAAAKTTTRASPTLCSTWDSGGGGASQPHFSQLFLPNTTTTAAADGGTADSGTTNVFDACSDRNWQPTLATSGGDNNTATDRCDDNNSHFPTELSELMLASSPPPLAAPIYVSPETTNAASTKESTNL</sequence>
<feature type="region of interest" description="Disordered" evidence="1">
    <location>
        <begin position="1016"/>
        <end position="1036"/>
    </location>
</feature>
<proteinExistence type="predicted"/>
<reference evidence="2" key="1">
    <citation type="journal article" date="2010" name="Science">
        <title>Plasticity of animal genome architecture unmasked by rapid evolution of a pelagic tunicate.</title>
        <authorList>
            <person name="Denoeud F."/>
            <person name="Henriet S."/>
            <person name="Mungpakdee S."/>
            <person name="Aury J.M."/>
            <person name="Da Silva C."/>
            <person name="Brinkmann H."/>
            <person name="Mikhaleva J."/>
            <person name="Olsen L.C."/>
            <person name="Jubin C."/>
            <person name="Canestro C."/>
            <person name="Bouquet J.M."/>
            <person name="Danks G."/>
            <person name="Poulain J."/>
            <person name="Campsteijn C."/>
            <person name="Adamski M."/>
            <person name="Cross I."/>
            <person name="Yadetie F."/>
            <person name="Muffato M."/>
            <person name="Louis A."/>
            <person name="Butcher S."/>
            <person name="Tsagkogeorga G."/>
            <person name="Konrad A."/>
            <person name="Singh S."/>
            <person name="Jensen M.F."/>
            <person name="Cong E.H."/>
            <person name="Eikeseth-Otteraa H."/>
            <person name="Noel B."/>
            <person name="Anthouard V."/>
            <person name="Porcel B.M."/>
            <person name="Kachouri-Lafond R."/>
            <person name="Nishino A."/>
            <person name="Ugolini M."/>
            <person name="Chourrout P."/>
            <person name="Nishida H."/>
            <person name="Aasland R."/>
            <person name="Huzurbazar S."/>
            <person name="Westhof E."/>
            <person name="Delsuc F."/>
            <person name="Lehrach H."/>
            <person name="Reinhardt R."/>
            <person name="Weissenbach J."/>
            <person name="Roy S.W."/>
            <person name="Artiguenave F."/>
            <person name="Postlethwait J.H."/>
            <person name="Manak J.R."/>
            <person name="Thompson E.M."/>
            <person name="Jaillon O."/>
            <person name="Du Pasquier L."/>
            <person name="Boudinot P."/>
            <person name="Liberles D.A."/>
            <person name="Volff J.N."/>
            <person name="Philippe H."/>
            <person name="Lenhard B."/>
            <person name="Roest Crollius H."/>
            <person name="Wincker P."/>
            <person name="Chourrout D."/>
        </authorList>
    </citation>
    <scope>NUCLEOTIDE SEQUENCE [LARGE SCALE GENOMIC DNA]</scope>
</reference>
<feature type="compositionally biased region" description="Low complexity" evidence="1">
    <location>
        <begin position="691"/>
        <end position="702"/>
    </location>
</feature>
<name>E4YQD6_OIKDI</name>
<gene>
    <name evidence="2" type="ORF">GSOID_T00031163001</name>
</gene>
<organism evidence="2">
    <name type="scientific">Oikopleura dioica</name>
    <name type="common">Tunicate</name>
    <dbReference type="NCBI Taxonomy" id="34765"/>
    <lineage>
        <taxon>Eukaryota</taxon>
        <taxon>Metazoa</taxon>
        <taxon>Chordata</taxon>
        <taxon>Tunicata</taxon>
        <taxon>Appendicularia</taxon>
        <taxon>Copelata</taxon>
        <taxon>Oikopleuridae</taxon>
        <taxon>Oikopleura</taxon>
    </lineage>
</organism>
<feature type="region of interest" description="Disordered" evidence="1">
    <location>
        <begin position="149"/>
        <end position="196"/>
    </location>
</feature>
<feature type="compositionally biased region" description="Low complexity" evidence="1">
    <location>
        <begin position="164"/>
        <end position="177"/>
    </location>
</feature>
<feature type="region of interest" description="Disordered" evidence="1">
    <location>
        <begin position="859"/>
        <end position="913"/>
    </location>
</feature>
<feature type="region of interest" description="Disordered" evidence="1">
    <location>
        <begin position="569"/>
        <end position="789"/>
    </location>
</feature>
<evidence type="ECO:0000313" key="2">
    <source>
        <dbReference type="EMBL" id="CBY37681.1"/>
    </source>
</evidence>
<feature type="compositionally biased region" description="Polar residues" evidence="1">
    <location>
        <begin position="623"/>
        <end position="637"/>
    </location>
</feature>
<feature type="region of interest" description="Disordered" evidence="1">
    <location>
        <begin position="1052"/>
        <end position="1076"/>
    </location>
</feature>
<feature type="compositionally biased region" description="Polar residues" evidence="1">
    <location>
        <begin position="713"/>
        <end position="725"/>
    </location>
</feature>
<feature type="compositionally biased region" description="Polar residues" evidence="1">
    <location>
        <begin position="1016"/>
        <end position="1028"/>
    </location>
</feature>
<feature type="compositionally biased region" description="Low complexity" evidence="1">
    <location>
        <begin position="731"/>
        <end position="755"/>
    </location>
</feature>
<dbReference type="Proteomes" id="UP000011014">
    <property type="component" value="Unassembled WGS sequence"/>
</dbReference>
<feature type="compositionally biased region" description="Polar residues" evidence="1">
    <location>
        <begin position="1062"/>
        <end position="1076"/>
    </location>
</feature>
<protein>
    <submittedName>
        <fullName evidence="2">Uncharacterized protein</fullName>
    </submittedName>
</protein>
<feature type="compositionally biased region" description="Low complexity" evidence="1">
    <location>
        <begin position="584"/>
        <end position="604"/>
    </location>
</feature>
<feature type="compositionally biased region" description="Low complexity" evidence="1">
    <location>
        <begin position="892"/>
        <end position="904"/>
    </location>
</feature>
<accession>E4YQD6</accession>
<dbReference type="EMBL" id="FN655034">
    <property type="protein sequence ID" value="CBY37681.1"/>
    <property type="molecule type" value="Genomic_DNA"/>
</dbReference>
<feature type="compositionally biased region" description="Basic and acidic residues" evidence="1">
    <location>
        <begin position="178"/>
        <end position="190"/>
    </location>
</feature>
<dbReference type="AlphaFoldDB" id="E4YQD6"/>